<evidence type="ECO:0000313" key="2">
    <source>
        <dbReference type="Proteomes" id="UP000742460"/>
    </source>
</evidence>
<proteinExistence type="predicted"/>
<organism evidence="1 2">
    <name type="scientific">Brachybacterium massiliense</name>
    <dbReference type="NCBI Taxonomy" id="1755098"/>
    <lineage>
        <taxon>Bacteria</taxon>
        <taxon>Bacillati</taxon>
        <taxon>Actinomycetota</taxon>
        <taxon>Actinomycetes</taxon>
        <taxon>Micrococcales</taxon>
        <taxon>Dermabacteraceae</taxon>
        <taxon>Brachybacterium</taxon>
    </lineage>
</organism>
<sequence>MEERGRAQQHERELVLSEYGTWRLTADEDAPVIDEVRTLETLLRLKAEQLHSPDPGLWTEELVTALLTEVVPRVVVQPREQVMDLVPTLRRFTGYLRETGRWHPESMSVSSAPAVLAELEFAALEAADDPTRRSFSTNILGYGMSLGVDLEDETELAAFMHWYNSLGDEERLRLSETGRLAEPVRPYDRHAALESVRAEEEARSSWPWFLPAASGEPESARQLEHEAGPEDYTEISIVRCARALLDHLRTPRRCTATEALGRADTAAVLAASGIPRAVRSMWDHPEIVGAWVALRDGGWIEVAGGTARRCAGPVPYAVQDEDPEAFVEFGHAVLTALLLGRDARGPEDGGFRGMPDTAAALAAACGEDGVVLTDPVDASAEVREDREQIERWMRVRHDLEDLVAAGALRREHGRYQGSPALLIALMALLRERD</sequence>
<comment type="caution">
    <text evidence="1">The sequence shown here is derived from an EMBL/GenBank/DDBJ whole genome shotgun (WGS) entry which is preliminary data.</text>
</comment>
<protein>
    <submittedName>
        <fullName evidence="1">Uncharacterized protein</fullName>
    </submittedName>
</protein>
<evidence type="ECO:0000313" key="1">
    <source>
        <dbReference type="EMBL" id="HJG90385.1"/>
    </source>
</evidence>
<reference evidence="1" key="2">
    <citation type="submission" date="2021-09" db="EMBL/GenBank/DDBJ databases">
        <authorList>
            <person name="Gilroy R."/>
        </authorList>
    </citation>
    <scope>NUCLEOTIDE SEQUENCE</scope>
    <source>
        <strain evidence="1">ChiGjej5B5-22894</strain>
    </source>
</reference>
<dbReference type="AlphaFoldDB" id="A0A921MU54"/>
<reference evidence="1" key="1">
    <citation type="journal article" date="2021" name="PeerJ">
        <title>Extensive microbial diversity within the chicken gut microbiome revealed by metagenomics and culture.</title>
        <authorList>
            <person name="Gilroy R."/>
            <person name="Ravi A."/>
            <person name="Getino M."/>
            <person name="Pursley I."/>
            <person name="Horton D.L."/>
            <person name="Alikhan N.F."/>
            <person name="Baker D."/>
            <person name="Gharbi K."/>
            <person name="Hall N."/>
            <person name="Watson M."/>
            <person name="Adriaenssens E.M."/>
            <person name="Foster-Nyarko E."/>
            <person name="Jarju S."/>
            <person name="Secka A."/>
            <person name="Antonio M."/>
            <person name="Oren A."/>
            <person name="Chaudhuri R.R."/>
            <person name="La Ragione R."/>
            <person name="Hildebrand F."/>
            <person name="Pallen M.J."/>
        </authorList>
    </citation>
    <scope>NUCLEOTIDE SEQUENCE</scope>
    <source>
        <strain evidence="1">ChiGjej5B5-22894</strain>
    </source>
</reference>
<dbReference type="Proteomes" id="UP000742460">
    <property type="component" value="Unassembled WGS sequence"/>
</dbReference>
<accession>A0A921MU54</accession>
<dbReference type="EMBL" id="DYUE01000043">
    <property type="protein sequence ID" value="HJG90385.1"/>
    <property type="molecule type" value="Genomic_DNA"/>
</dbReference>
<gene>
    <name evidence="1" type="ORF">K8V81_01540</name>
</gene>
<name>A0A921MU54_9MICO</name>